<gene>
    <name evidence="2" type="ORF">G6F64_013769</name>
</gene>
<proteinExistence type="predicted"/>
<organism evidence="2 3">
    <name type="scientific">Rhizopus oryzae</name>
    <name type="common">Mucormycosis agent</name>
    <name type="synonym">Rhizopus arrhizus var. delemar</name>
    <dbReference type="NCBI Taxonomy" id="64495"/>
    <lineage>
        <taxon>Eukaryota</taxon>
        <taxon>Fungi</taxon>
        <taxon>Fungi incertae sedis</taxon>
        <taxon>Mucoromycota</taxon>
        <taxon>Mucoromycotina</taxon>
        <taxon>Mucoromycetes</taxon>
        <taxon>Mucorales</taxon>
        <taxon>Mucorineae</taxon>
        <taxon>Rhizopodaceae</taxon>
        <taxon>Rhizopus</taxon>
    </lineage>
</organism>
<evidence type="ECO:0000256" key="1">
    <source>
        <dbReference type="SAM" id="MobiDB-lite"/>
    </source>
</evidence>
<name>A0A9P6WV66_RHIOR</name>
<feature type="compositionally biased region" description="Basic and acidic residues" evidence="1">
    <location>
        <begin position="140"/>
        <end position="180"/>
    </location>
</feature>
<comment type="caution">
    <text evidence="2">The sequence shown here is derived from an EMBL/GenBank/DDBJ whole genome shotgun (WGS) entry which is preliminary data.</text>
</comment>
<sequence length="205" mass="24876">MPEEPGATGAKIGEALRYFVDNYWPGIRDWIDAKEARSKFTQSMCDELWKQNIPELHSGYVVTDNDYSTSEKVESWKIEYYGEFPFAQWTYTVLAFPYDRETSFTRYGDGGYLNWAFYGYCTRENNIVYFHETEYSKQKKREEERKRIEEEEMERRKKLKERVEEQMREREEDERKRKEKEDEEKFEEEMKKNRNHGGIGPPPPF</sequence>
<dbReference type="Proteomes" id="UP000716291">
    <property type="component" value="Unassembled WGS sequence"/>
</dbReference>
<evidence type="ECO:0000313" key="2">
    <source>
        <dbReference type="EMBL" id="KAG1291607.1"/>
    </source>
</evidence>
<dbReference type="AlphaFoldDB" id="A0A9P6WV66"/>
<accession>A0A9P6WV66</accession>
<reference evidence="2" key="1">
    <citation type="journal article" date="2020" name="Microb. Genom.">
        <title>Genetic diversity of clinical and environmental Mucorales isolates obtained from an investigation of mucormycosis cases among solid organ transplant recipients.</title>
        <authorList>
            <person name="Nguyen M.H."/>
            <person name="Kaul D."/>
            <person name="Muto C."/>
            <person name="Cheng S.J."/>
            <person name="Richter R.A."/>
            <person name="Bruno V.M."/>
            <person name="Liu G."/>
            <person name="Beyhan S."/>
            <person name="Sundermann A.J."/>
            <person name="Mounaud S."/>
            <person name="Pasculle A.W."/>
            <person name="Nierman W.C."/>
            <person name="Driscoll E."/>
            <person name="Cumbie R."/>
            <person name="Clancy C.J."/>
            <person name="Dupont C.L."/>
        </authorList>
    </citation>
    <scope>NUCLEOTIDE SEQUENCE</scope>
    <source>
        <strain evidence="2">GL11</strain>
    </source>
</reference>
<evidence type="ECO:0000313" key="3">
    <source>
        <dbReference type="Proteomes" id="UP000716291"/>
    </source>
</evidence>
<protein>
    <submittedName>
        <fullName evidence="2">Uncharacterized protein</fullName>
    </submittedName>
</protein>
<dbReference type="EMBL" id="JAANQT010006363">
    <property type="protein sequence ID" value="KAG1291607.1"/>
    <property type="molecule type" value="Genomic_DNA"/>
</dbReference>
<keyword evidence="3" id="KW-1185">Reference proteome</keyword>
<feature type="region of interest" description="Disordered" evidence="1">
    <location>
        <begin position="140"/>
        <end position="205"/>
    </location>
</feature>